<reference evidence="2" key="1">
    <citation type="journal article" date="2022" name="bioRxiv">
        <title>Sequencing and chromosome-scale assembly of the giantPleurodeles waltlgenome.</title>
        <authorList>
            <person name="Brown T."/>
            <person name="Elewa A."/>
            <person name="Iarovenko S."/>
            <person name="Subramanian E."/>
            <person name="Araus A.J."/>
            <person name="Petzold A."/>
            <person name="Susuki M."/>
            <person name="Suzuki K.-i.T."/>
            <person name="Hayashi T."/>
            <person name="Toyoda A."/>
            <person name="Oliveira C."/>
            <person name="Osipova E."/>
            <person name="Leigh N.D."/>
            <person name="Simon A."/>
            <person name="Yun M.H."/>
        </authorList>
    </citation>
    <scope>NUCLEOTIDE SEQUENCE</scope>
    <source>
        <strain evidence="2">20211129_DDA</strain>
        <tissue evidence="2">Liver</tissue>
    </source>
</reference>
<organism evidence="2 3">
    <name type="scientific">Pleurodeles waltl</name>
    <name type="common">Iberian ribbed newt</name>
    <dbReference type="NCBI Taxonomy" id="8319"/>
    <lineage>
        <taxon>Eukaryota</taxon>
        <taxon>Metazoa</taxon>
        <taxon>Chordata</taxon>
        <taxon>Craniata</taxon>
        <taxon>Vertebrata</taxon>
        <taxon>Euteleostomi</taxon>
        <taxon>Amphibia</taxon>
        <taxon>Batrachia</taxon>
        <taxon>Caudata</taxon>
        <taxon>Salamandroidea</taxon>
        <taxon>Salamandridae</taxon>
        <taxon>Pleurodelinae</taxon>
        <taxon>Pleurodeles</taxon>
    </lineage>
</organism>
<evidence type="ECO:0000313" key="3">
    <source>
        <dbReference type="Proteomes" id="UP001066276"/>
    </source>
</evidence>
<dbReference type="AlphaFoldDB" id="A0AAV7MXH4"/>
<keyword evidence="1" id="KW-0472">Membrane</keyword>
<feature type="transmembrane region" description="Helical" evidence="1">
    <location>
        <begin position="127"/>
        <end position="150"/>
    </location>
</feature>
<feature type="non-terminal residue" evidence="2">
    <location>
        <position position="1"/>
    </location>
</feature>
<gene>
    <name evidence="2" type="ORF">NDU88_005834</name>
</gene>
<evidence type="ECO:0000313" key="2">
    <source>
        <dbReference type="EMBL" id="KAJ1108458.1"/>
    </source>
</evidence>
<dbReference type="EMBL" id="JANPWB010000013">
    <property type="protein sequence ID" value="KAJ1108458.1"/>
    <property type="molecule type" value="Genomic_DNA"/>
</dbReference>
<evidence type="ECO:0000256" key="1">
    <source>
        <dbReference type="SAM" id="Phobius"/>
    </source>
</evidence>
<sequence>ENPLIDKIPIIEAVRHKVRIGALYNLPIDNQTNDMELQNEKWNIRFGKQGNWVEQSVEMAERTFLASSLKTQHYETMLNLYYTPAKVYKWAGSDGTCNRYGESEAEIVQMFYACSKLKPLLQAIEHFLGDIIGVWVVLTPTLVLLGVLDPAQINECVKKEKYLLFMAKAILQLCIASDWLKSELPAFENWRARLLALQILELNLYRLKGYRKRRLGQRIW</sequence>
<proteinExistence type="predicted"/>
<keyword evidence="1" id="KW-0812">Transmembrane</keyword>
<name>A0AAV7MXH4_PLEWA</name>
<keyword evidence="1" id="KW-1133">Transmembrane helix</keyword>
<keyword evidence="3" id="KW-1185">Reference proteome</keyword>
<accession>A0AAV7MXH4</accession>
<dbReference type="Proteomes" id="UP001066276">
    <property type="component" value="Chromosome 9"/>
</dbReference>
<protein>
    <submittedName>
        <fullName evidence="2">Uncharacterized protein</fullName>
    </submittedName>
</protein>
<comment type="caution">
    <text evidence="2">The sequence shown here is derived from an EMBL/GenBank/DDBJ whole genome shotgun (WGS) entry which is preliminary data.</text>
</comment>